<comment type="caution">
    <text evidence="14">The sequence shown here is derived from an EMBL/GenBank/DDBJ whole genome shotgun (WGS) entry which is preliminary data.</text>
</comment>
<gene>
    <name evidence="14" type="ORF">GYN08_00950</name>
</gene>
<evidence type="ECO:0000256" key="6">
    <source>
        <dbReference type="ARBA" id="ARBA00022655"/>
    </source>
</evidence>
<dbReference type="InterPro" id="IPR008927">
    <property type="entry name" value="6-PGluconate_DH-like_C_sf"/>
</dbReference>
<dbReference type="InterPro" id="IPR013332">
    <property type="entry name" value="KPR_N"/>
</dbReference>
<dbReference type="InterPro" id="IPR013328">
    <property type="entry name" value="6PGD_dom2"/>
</dbReference>
<keyword evidence="6 11" id="KW-0566">Pantothenate biosynthesis</keyword>
<comment type="function">
    <text evidence="1 11">Catalyzes the NADPH-dependent reduction of ketopantoate into pantoic acid.</text>
</comment>
<evidence type="ECO:0000313" key="15">
    <source>
        <dbReference type="Proteomes" id="UP000800303"/>
    </source>
</evidence>
<keyword evidence="8 11" id="KW-0560">Oxidoreductase</keyword>
<evidence type="ECO:0000256" key="3">
    <source>
        <dbReference type="ARBA" id="ARBA00007870"/>
    </source>
</evidence>
<evidence type="ECO:0000313" key="14">
    <source>
        <dbReference type="EMBL" id="NGZ73865.1"/>
    </source>
</evidence>
<dbReference type="EMBL" id="JAAFGS010000001">
    <property type="protein sequence ID" value="NGZ73865.1"/>
    <property type="molecule type" value="Genomic_DNA"/>
</dbReference>
<evidence type="ECO:0000256" key="7">
    <source>
        <dbReference type="ARBA" id="ARBA00022857"/>
    </source>
</evidence>
<comment type="similarity">
    <text evidence="3 11">Belongs to the ketopantoate reductase family.</text>
</comment>
<dbReference type="PANTHER" id="PTHR43765:SF2">
    <property type="entry name" value="2-DEHYDROPANTOATE 2-REDUCTASE"/>
    <property type="match status" value="1"/>
</dbReference>
<dbReference type="Gene3D" id="1.10.1040.10">
    <property type="entry name" value="N-(1-d-carboxylethyl)-l-norvaline Dehydrogenase, domain 2"/>
    <property type="match status" value="1"/>
</dbReference>
<protein>
    <recommendedName>
        <fullName evidence="5 11">2-dehydropantoate 2-reductase</fullName>
        <ecNumber evidence="4 11">1.1.1.169</ecNumber>
    </recommendedName>
    <alternativeName>
        <fullName evidence="9 11">Ketopantoate reductase</fullName>
    </alternativeName>
</protein>
<keyword evidence="7 11" id="KW-0521">NADP</keyword>
<evidence type="ECO:0000256" key="1">
    <source>
        <dbReference type="ARBA" id="ARBA00002919"/>
    </source>
</evidence>
<dbReference type="InterPro" id="IPR013752">
    <property type="entry name" value="KPA_reductase"/>
</dbReference>
<dbReference type="InterPro" id="IPR050838">
    <property type="entry name" value="Ketopantoate_reductase"/>
</dbReference>
<accession>A0ABX0F008</accession>
<comment type="pathway">
    <text evidence="2 11">Cofactor biosynthesis; (R)-pantothenate biosynthesis; (R)-pantoate from 3-methyl-2-oxobutanoate: step 2/2.</text>
</comment>
<evidence type="ECO:0000256" key="4">
    <source>
        <dbReference type="ARBA" id="ARBA00013014"/>
    </source>
</evidence>
<evidence type="ECO:0000259" key="13">
    <source>
        <dbReference type="Pfam" id="PF08546"/>
    </source>
</evidence>
<dbReference type="Pfam" id="PF02558">
    <property type="entry name" value="ApbA"/>
    <property type="match status" value="1"/>
</dbReference>
<feature type="domain" description="Ketopantoate reductase C-terminal" evidence="13">
    <location>
        <begin position="196"/>
        <end position="316"/>
    </location>
</feature>
<evidence type="ECO:0000256" key="10">
    <source>
        <dbReference type="ARBA" id="ARBA00048793"/>
    </source>
</evidence>
<reference evidence="14 15" key="1">
    <citation type="submission" date="2020-01" db="EMBL/GenBank/DDBJ databases">
        <title>Polyphasic characterisation and genomic insights into a novel alkali tolerant bacterium VR-M41.</title>
        <authorList>
            <person name="Vemuluri V.R."/>
        </authorList>
    </citation>
    <scope>NUCLEOTIDE SEQUENCE [LARGE SCALE GENOMIC DNA]</scope>
    <source>
        <strain evidence="14 15">VR-M41</strain>
    </source>
</reference>
<dbReference type="InterPro" id="IPR036291">
    <property type="entry name" value="NAD(P)-bd_dom_sf"/>
</dbReference>
<keyword evidence="15" id="KW-1185">Reference proteome</keyword>
<name>A0ABX0F008_9BACL</name>
<evidence type="ECO:0000256" key="8">
    <source>
        <dbReference type="ARBA" id="ARBA00023002"/>
    </source>
</evidence>
<comment type="catalytic activity">
    <reaction evidence="10 11">
        <text>(R)-pantoate + NADP(+) = 2-dehydropantoate + NADPH + H(+)</text>
        <dbReference type="Rhea" id="RHEA:16233"/>
        <dbReference type="ChEBI" id="CHEBI:11561"/>
        <dbReference type="ChEBI" id="CHEBI:15378"/>
        <dbReference type="ChEBI" id="CHEBI:15980"/>
        <dbReference type="ChEBI" id="CHEBI:57783"/>
        <dbReference type="ChEBI" id="CHEBI:58349"/>
        <dbReference type="EC" id="1.1.1.169"/>
    </reaction>
</comment>
<dbReference type="EC" id="1.1.1.169" evidence="4 11"/>
<evidence type="ECO:0000259" key="12">
    <source>
        <dbReference type="Pfam" id="PF02558"/>
    </source>
</evidence>
<evidence type="ECO:0000256" key="11">
    <source>
        <dbReference type="RuleBase" id="RU362068"/>
    </source>
</evidence>
<dbReference type="NCBIfam" id="TIGR00745">
    <property type="entry name" value="apbA_panE"/>
    <property type="match status" value="1"/>
</dbReference>
<feature type="domain" description="Ketopantoate reductase N-terminal" evidence="12">
    <location>
        <begin position="3"/>
        <end position="160"/>
    </location>
</feature>
<sequence length="318" mass="34039">MRIEVIGGGALGLLFAARAAAGGTATVLYARTEEQARLVSGSGIEVRNREEEAGSRVGPPELEALPVRRFGLSCGETSERWVVLAVKQKDLDESLVARLREGMRPGDRLLCLQNGTGHLERLGEALPGVLIYAGITTEGARRLGPDSVLHAGKGTTLIGIPDTKGERPRGEQEAAEKKLENAFAAAGLSLSASNEIETVMYRKLLINAVINPLTAIWRIENGALLDSEPRLAVMRALFDEVTAVYSAAGIGVSDSWWEDLLGVCRATARNRSSMLEDVSRGRETEAKWISGGIADLARRAGLEAPMNRTLLGLITGMN</sequence>
<dbReference type="SUPFAM" id="SSF51735">
    <property type="entry name" value="NAD(P)-binding Rossmann-fold domains"/>
    <property type="match status" value="1"/>
</dbReference>
<organism evidence="14 15">
    <name type="scientific">Saccharibacillus alkalitolerans</name>
    <dbReference type="NCBI Taxonomy" id="2705290"/>
    <lineage>
        <taxon>Bacteria</taxon>
        <taxon>Bacillati</taxon>
        <taxon>Bacillota</taxon>
        <taxon>Bacilli</taxon>
        <taxon>Bacillales</taxon>
        <taxon>Paenibacillaceae</taxon>
        <taxon>Saccharibacillus</taxon>
    </lineage>
</organism>
<evidence type="ECO:0000256" key="2">
    <source>
        <dbReference type="ARBA" id="ARBA00004994"/>
    </source>
</evidence>
<evidence type="ECO:0000256" key="5">
    <source>
        <dbReference type="ARBA" id="ARBA00019465"/>
    </source>
</evidence>
<dbReference type="InterPro" id="IPR003710">
    <property type="entry name" value="ApbA"/>
</dbReference>
<dbReference type="Proteomes" id="UP000800303">
    <property type="component" value="Unassembled WGS sequence"/>
</dbReference>
<proteinExistence type="inferred from homology"/>
<dbReference type="SUPFAM" id="SSF48179">
    <property type="entry name" value="6-phosphogluconate dehydrogenase C-terminal domain-like"/>
    <property type="match status" value="1"/>
</dbReference>
<dbReference type="Pfam" id="PF08546">
    <property type="entry name" value="ApbA_C"/>
    <property type="match status" value="1"/>
</dbReference>
<dbReference type="Gene3D" id="3.40.50.720">
    <property type="entry name" value="NAD(P)-binding Rossmann-like Domain"/>
    <property type="match status" value="1"/>
</dbReference>
<dbReference type="RefSeq" id="WP_166271635.1">
    <property type="nucleotide sequence ID" value="NZ_JAAFGS010000001.1"/>
</dbReference>
<dbReference type="PANTHER" id="PTHR43765">
    <property type="entry name" value="2-DEHYDROPANTOATE 2-REDUCTASE-RELATED"/>
    <property type="match status" value="1"/>
</dbReference>
<evidence type="ECO:0000256" key="9">
    <source>
        <dbReference type="ARBA" id="ARBA00032024"/>
    </source>
</evidence>